<proteinExistence type="predicted"/>
<evidence type="ECO:0000256" key="1">
    <source>
        <dbReference type="SAM" id="SignalP"/>
    </source>
</evidence>
<comment type="caution">
    <text evidence="2">The sequence shown here is derived from an EMBL/GenBank/DDBJ whole genome shotgun (WGS) entry which is preliminary data.</text>
</comment>
<dbReference type="EMBL" id="DVHL01000013">
    <property type="protein sequence ID" value="HIR65546.1"/>
    <property type="molecule type" value="Genomic_DNA"/>
</dbReference>
<name>A0A9D1E3D9_9BACT</name>
<organism evidence="2 3">
    <name type="scientific">Candidatus Fimimonas gallinarum</name>
    <dbReference type="NCBI Taxonomy" id="2840821"/>
    <lineage>
        <taxon>Bacteria</taxon>
        <taxon>Pseudomonadati</taxon>
        <taxon>Myxococcota</taxon>
        <taxon>Myxococcia</taxon>
        <taxon>Myxococcales</taxon>
        <taxon>Cystobacterineae</taxon>
        <taxon>Myxococcaceae</taxon>
        <taxon>Myxococcaceae incertae sedis</taxon>
        <taxon>Candidatus Fimimonas</taxon>
    </lineage>
</organism>
<dbReference type="SUPFAM" id="SSF55486">
    <property type="entry name" value="Metalloproteases ('zincins'), catalytic domain"/>
    <property type="match status" value="1"/>
</dbReference>
<keyword evidence="1" id="KW-0732">Signal</keyword>
<evidence type="ECO:0000313" key="3">
    <source>
        <dbReference type="Proteomes" id="UP000824200"/>
    </source>
</evidence>
<dbReference type="PROSITE" id="PS51257">
    <property type="entry name" value="PROKAR_LIPOPROTEIN"/>
    <property type="match status" value="1"/>
</dbReference>
<reference evidence="2" key="1">
    <citation type="submission" date="2020-10" db="EMBL/GenBank/DDBJ databases">
        <authorList>
            <person name="Gilroy R."/>
        </authorList>
    </citation>
    <scope>NUCLEOTIDE SEQUENCE</scope>
    <source>
        <strain evidence="2">CHK121-14286</strain>
    </source>
</reference>
<dbReference type="AlphaFoldDB" id="A0A9D1E3D9"/>
<sequence length="667" mass="76893">MRKLASFLLVIVVAFIQVATAGCHPLDTDNRHVHKWNKTKTVAPTCTEQGYDLYTCVICGETREENYTEPLGHLGDFSEDADEYFRMTHCVREGCYSYVRQESLHTYDDVFKYTFNEGRQTAIDEMYQAILANLNAAEPYDATKHANTPVNGVYDHTSSYYIANKQNFEEALYNPYLDELEYVTEQYQYAYVFYCVYQGDEQWEADFDAISQYRTEIVNNYYKLFKLIYDTQYREFFFSPEEGWTEDDIQEALLLADSYGSDEYAQLNNRAEEIAMEFRNISTPETSATVPSLFAELVEVNNSIAQLAGYENYMDYAYENVYGRDYTVQDVEQMREFCKMYLKPAYQALYSDYELAAGTTISGTAVSYYNALLANSIFTSQLSTEIVADYFEVLNSNTAGNSPIDFYNEVNLLFKNGNYYTGEYQGAFSYYIPTQDTTILYFGPDSYSGAFTFVHEFGHYFNNIYNHGISISMDHDETQSQGDEMLMLAWLKDYLSQKVGSDNVVYEVVYLEQMFNMMAIAMLATAVDEFEEAVYTGSWGDYTQIAPSQYDALFKDIMKQYGIEKTLNSAYWRYVVIEAPCYYISYAMSALPSMGIYVKAMQEGFDVAKESYFKLFTFSDNQAFTTVDGAGDKVVTATYQEILNYCGLYGPFQQELYQQLSNFFLNS</sequence>
<reference evidence="2" key="2">
    <citation type="journal article" date="2021" name="PeerJ">
        <title>Extensive microbial diversity within the chicken gut microbiome revealed by metagenomics and culture.</title>
        <authorList>
            <person name="Gilroy R."/>
            <person name="Ravi A."/>
            <person name="Getino M."/>
            <person name="Pursley I."/>
            <person name="Horton D.L."/>
            <person name="Alikhan N.F."/>
            <person name="Baker D."/>
            <person name="Gharbi K."/>
            <person name="Hall N."/>
            <person name="Watson M."/>
            <person name="Adriaenssens E.M."/>
            <person name="Foster-Nyarko E."/>
            <person name="Jarju S."/>
            <person name="Secka A."/>
            <person name="Antonio M."/>
            <person name="Oren A."/>
            <person name="Chaudhuri R.R."/>
            <person name="La Ragione R."/>
            <person name="Hildebrand F."/>
            <person name="Pallen M.J."/>
        </authorList>
    </citation>
    <scope>NUCLEOTIDE SEQUENCE</scope>
    <source>
        <strain evidence="2">CHK121-14286</strain>
    </source>
</reference>
<dbReference type="Gene3D" id="1.10.1370.30">
    <property type="match status" value="1"/>
</dbReference>
<feature type="signal peptide" evidence="1">
    <location>
        <begin position="1"/>
        <end position="21"/>
    </location>
</feature>
<protein>
    <recommendedName>
        <fullName evidence="4">M3 family oligoendopeptidase</fullName>
    </recommendedName>
</protein>
<gene>
    <name evidence="2" type="ORF">IAC95_01485</name>
</gene>
<evidence type="ECO:0008006" key="4">
    <source>
        <dbReference type="Google" id="ProtNLM"/>
    </source>
</evidence>
<accession>A0A9D1E3D9</accession>
<feature type="chain" id="PRO_5039395632" description="M3 family oligoendopeptidase" evidence="1">
    <location>
        <begin position="22"/>
        <end position="667"/>
    </location>
</feature>
<dbReference type="Proteomes" id="UP000824200">
    <property type="component" value="Unassembled WGS sequence"/>
</dbReference>
<evidence type="ECO:0000313" key="2">
    <source>
        <dbReference type="EMBL" id="HIR65546.1"/>
    </source>
</evidence>